<keyword evidence="2 5" id="KW-0378">Hydrolase</keyword>
<evidence type="ECO:0000256" key="2">
    <source>
        <dbReference type="ARBA" id="ARBA00022801"/>
    </source>
</evidence>
<accession>A0A5P8JNA6</accession>
<dbReference type="PROSITE" id="PS00653">
    <property type="entry name" value="GLYCOSYL_HYDROL_F1_2"/>
    <property type="match status" value="1"/>
</dbReference>
<name>A0A5P8JNA6_9LACO</name>
<dbReference type="PANTHER" id="PTHR10353:SF85">
    <property type="entry name" value="ARYL-PHOSPHO-BETA-D-GLUCOSIDASE BGLA"/>
    <property type="match status" value="1"/>
</dbReference>
<dbReference type="InterPro" id="IPR017853">
    <property type="entry name" value="GH"/>
</dbReference>
<dbReference type="GO" id="GO:0008706">
    <property type="term" value="F:6-phospho-beta-glucosidase activity"/>
    <property type="evidence" value="ECO:0007669"/>
    <property type="project" value="UniProtKB-EC"/>
</dbReference>
<protein>
    <submittedName>
        <fullName evidence="5">6-phospho-beta-glucosidase</fullName>
        <ecNumber evidence="5">3.2.1.86</ecNumber>
    </submittedName>
</protein>
<dbReference type="NCBIfam" id="NF007154">
    <property type="entry name" value="PRK09589.1"/>
    <property type="match status" value="1"/>
</dbReference>
<comment type="similarity">
    <text evidence="1 4">Belongs to the glycosyl hydrolase 1 family.</text>
</comment>
<dbReference type="Proteomes" id="UP000388452">
    <property type="component" value="Chromosome"/>
</dbReference>
<dbReference type="PANTHER" id="PTHR10353">
    <property type="entry name" value="GLYCOSYL HYDROLASE"/>
    <property type="match status" value="1"/>
</dbReference>
<dbReference type="Pfam" id="PF00232">
    <property type="entry name" value="Glyco_hydro_1"/>
    <property type="match status" value="1"/>
</dbReference>
<evidence type="ECO:0000313" key="5">
    <source>
        <dbReference type="EMBL" id="QFQ90304.1"/>
    </source>
</evidence>
<keyword evidence="3 5" id="KW-0326">Glycosidase</keyword>
<dbReference type="AlphaFoldDB" id="A0A5P8JNA6"/>
<proteinExistence type="inferred from homology"/>
<dbReference type="FunFam" id="3.20.20.80:FF:000004">
    <property type="entry name" value="Beta-glucosidase 6-phospho-beta-glucosidase"/>
    <property type="match status" value="1"/>
</dbReference>
<dbReference type="RefSeq" id="WP_056963367.1">
    <property type="nucleotide sequence ID" value="NZ_CP045068.1"/>
</dbReference>
<dbReference type="InterPro" id="IPR033132">
    <property type="entry name" value="GH_1_N_CS"/>
</dbReference>
<organism evidence="5 6">
    <name type="scientific">Lacticaseibacillus manihotivorans</name>
    <dbReference type="NCBI Taxonomy" id="88233"/>
    <lineage>
        <taxon>Bacteria</taxon>
        <taxon>Bacillati</taxon>
        <taxon>Bacillota</taxon>
        <taxon>Bacilli</taxon>
        <taxon>Lactobacillales</taxon>
        <taxon>Lactobacillaceae</taxon>
        <taxon>Lacticaseibacillus</taxon>
    </lineage>
</organism>
<reference evidence="5 6" key="1">
    <citation type="submission" date="2019-10" db="EMBL/GenBank/DDBJ databases">
        <title>Genome sequencing of Lactobacillus manihotivorans.</title>
        <authorList>
            <person name="Kim K."/>
        </authorList>
    </citation>
    <scope>NUCLEOTIDE SEQUENCE [LARGE SCALE GENOMIC DNA]</scope>
    <source>
        <strain evidence="5 6">LM010</strain>
    </source>
</reference>
<dbReference type="PRINTS" id="PR00131">
    <property type="entry name" value="GLHYDRLASE1"/>
</dbReference>
<evidence type="ECO:0000313" key="6">
    <source>
        <dbReference type="Proteomes" id="UP000388452"/>
    </source>
</evidence>
<evidence type="ECO:0000256" key="4">
    <source>
        <dbReference type="RuleBase" id="RU003690"/>
    </source>
</evidence>
<dbReference type="GO" id="GO:0016052">
    <property type="term" value="P:carbohydrate catabolic process"/>
    <property type="evidence" value="ECO:0007669"/>
    <property type="project" value="TreeGrafter"/>
</dbReference>
<dbReference type="InterPro" id="IPR001360">
    <property type="entry name" value="Glyco_hydro_1"/>
</dbReference>
<dbReference type="Gene3D" id="3.20.20.80">
    <property type="entry name" value="Glycosidases"/>
    <property type="match status" value="1"/>
</dbReference>
<gene>
    <name evidence="5" type="ORF">LM010_02090</name>
</gene>
<dbReference type="SUPFAM" id="SSF51445">
    <property type="entry name" value="(Trans)glycosidases"/>
    <property type="match status" value="1"/>
</dbReference>
<sequence>MTKGFSMPKDFMWGGAVAAHQVEGAWQAGGKGVSIADVMRAGAKGVARVVDDAPIDGKIYPNHWGIDFYHTYKEDIKLFAEMGFKCFRTSIAWTRIFPNGDEALPNEEGLKYYDDLFATCKQYGIEPIVTLSHFELPLHLVKEYGGFRSRKVVDAFVKFSQVCFERYHDIVKYWMTFNEINNQAMWSDPHPMLQNSGLLLADDENAEETMFQAAHLEFVASAKAVQLAHIIDPTLKVGSMIAMTPIYPLSAKPKDVMMAERAMRYRYYFGDVQALGEYPAWVDKYWARKGYHVDITDADRAALKAGAVDYVGFSYYNSLTVEYKEDNPLYDYNEATSVVPNPYVPRSDWGWQIDPVGLRYGMNWMASRWHKPLFIVENGYGAYDKVEDGKVHDDYRIDYLRDHVAEMEKAVVEDGIELWGYTPWSGIDIISASTGEMKKRYGLIYVDQDDEGKGSGKRIKKDSFNWYKQVIASNGEDL</sequence>
<evidence type="ECO:0000256" key="3">
    <source>
        <dbReference type="ARBA" id="ARBA00023295"/>
    </source>
</evidence>
<dbReference type="EC" id="3.2.1.86" evidence="5"/>
<dbReference type="GO" id="GO:0005829">
    <property type="term" value="C:cytosol"/>
    <property type="evidence" value="ECO:0007669"/>
    <property type="project" value="TreeGrafter"/>
</dbReference>
<evidence type="ECO:0000256" key="1">
    <source>
        <dbReference type="ARBA" id="ARBA00010838"/>
    </source>
</evidence>
<dbReference type="EMBL" id="CP045068">
    <property type="protein sequence ID" value="QFQ90304.1"/>
    <property type="molecule type" value="Genomic_DNA"/>
</dbReference>